<gene>
    <name evidence="4" type="ORF">QNI14_09780</name>
</gene>
<dbReference type="InterPro" id="IPR001845">
    <property type="entry name" value="HTH_ArsR_DNA-bd_dom"/>
</dbReference>
<dbReference type="Proteomes" id="UP001321481">
    <property type="component" value="Unassembled WGS sequence"/>
</dbReference>
<evidence type="ECO:0000259" key="3">
    <source>
        <dbReference type="SMART" id="SM00418"/>
    </source>
</evidence>
<dbReference type="PRINTS" id="PR00778">
    <property type="entry name" value="HTHARSR"/>
</dbReference>
<dbReference type="SUPFAM" id="SSF52788">
    <property type="entry name" value="Phosphotyrosine protein phosphatases I"/>
    <property type="match status" value="1"/>
</dbReference>
<name>A0ABT6ZF09_9MICO</name>
<accession>A0ABT6ZF09</accession>
<protein>
    <submittedName>
        <fullName evidence="4">Helix-turn-helix domain-containing protein</fullName>
    </submittedName>
</protein>
<sequence length="220" mass="23769">MTSELDDLHARAARHAALGDPTRLRIIDLLRLGDRSPSELQHRLDISSNLLAHHLGVLAEAGLTSRSRSEGDRRRSYLHLMSAATDVVGAPISVRRVLFVCTANSARSQLAEHLWRDRSDIPAASAGTVPAERVAPGAVRVAAAHGLDLSHAVPRLIDEVAHDDDLRIAVCDNAHELLGDGDLHWSVPDPAASGTDRAFEAAFTDLRRRIDVFAPFVTAA</sequence>
<dbReference type="CDD" id="cd00090">
    <property type="entry name" value="HTH_ARSR"/>
    <property type="match status" value="1"/>
</dbReference>
<dbReference type="Gene3D" id="1.10.10.10">
    <property type="entry name" value="Winged helix-like DNA-binding domain superfamily/Winged helix DNA-binding domain"/>
    <property type="match status" value="1"/>
</dbReference>
<comment type="caution">
    <text evidence="4">The sequence shown here is derived from an EMBL/GenBank/DDBJ whole genome shotgun (WGS) entry which is preliminary data.</text>
</comment>
<evidence type="ECO:0000259" key="2">
    <source>
        <dbReference type="SMART" id="SM00226"/>
    </source>
</evidence>
<evidence type="ECO:0000313" key="5">
    <source>
        <dbReference type="Proteomes" id="UP001321481"/>
    </source>
</evidence>
<keyword evidence="1" id="KW-0059">Arsenical resistance</keyword>
<dbReference type="SMART" id="SM00226">
    <property type="entry name" value="LMWPc"/>
    <property type="match status" value="1"/>
</dbReference>
<organism evidence="4 5">
    <name type="scientific">Microbacterium dauci</name>
    <dbReference type="NCBI Taxonomy" id="3048008"/>
    <lineage>
        <taxon>Bacteria</taxon>
        <taxon>Bacillati</taxon>
        <taxon>Actinomycetota</taxon>
        <taxon>Actinomycetes</taxon>
        <taxon>Micrococcales</taxon>
        <taxon>Microbacteriaceae</taxon>
        <taxon>Microbacterium</taxon>
    </lineage>
</organism>
<dbReference type="PANTHER" id="PTHR43428:SF1">
    <property type="entry name" value="ARSENATE REDUCTASE"/>
    <property type="match status" value="1"/>
</dbReference>
<dbReference type="InterPro" id="IPR036390">
    <property type="entry name" value="WH_DNA-bd_sf"/>
</dbReference>
<dbReference type="Pfam" id="PF01451">
    <property type="entry name" value="LMWPc"/>
    <property type="match status" value="1"/>
</dbReference>
<dbReference type="PANTHER" id="PTHR43428">
    <property type="entry name" value="ARSENATE REDUCTASE"/>
    <property type="match status" value="1"/>
</dbReference>
<dbReference type="InterPro" id="IPR011991">
    <property type="entry name" value="ArsR-like_HTH"/>
</dbReference>
<dbReference type="InterPro" id="IPR036388">
    <property type="entry name" value="WH-like_DNA-bd_sf"/>
</dbReference>
<dbReference type="EMBL" id="JASJND010000006">
    <property type="protein sequence ID" value="MDJ1114745.1"/>
    <property type="molecule type" value="Genomic_DNA"/>
</dbReference>
<dbReference type="InterPro" id="IPR023485">
    <property type="entry name" value="Ptyr_pPase"/>
</dbReference>
<evidence type="ECO:0000313" key="4">
    <source>
        <dbReference type="EMBL" id="MDJ1114745.1"/>
    </source>
</evidence>
<feature type="domain" description="HTH arsR-type" evidence="3">
    <location>
        <begin position="13"/>
        <end position="89"/>
    </location>
</feature>
<dbReference type="Gene3D" id="3.40.50.2300">
    <property type="match status" value="1"/>
</dbReference>
<feature type="domain" description="Phosphotyrosine protein phosphatase I" evidence="2">
    <location>
        <begin position="95"/>
        <end position="216"/>
    </location>
</feature>
<reference evidence="4 5" key="1">
    <citation type="submission" date="2023-05" db="EMBL/GenBank/DDBJ databases">
        <title>Microbacterium dauci sp.nov., Isolated from Carrot Rhizosphere Soil.</title>
        <authorList>
            <person name="Xiao Z."/>
            <person name="Zheng J."/>
        </authorList>
    </citation>
    <scope>NUCLEOTIDE SEQUENCE [LARGE SCALE GENOMIC DNA]</scope>
    <source>
        <strain evidence="4 5">LX3-4</strain>
    </source>
</reference>
<dbReference type="SUPFAM" id="SSF46785">
    <property type="entry name" value="Winged helix' DNA-binding domain"/>
    <property type="match status" value="1"/>
</dbReference>
<dbReference type="InterPro" id="IPR036196">
    <property type="entry name" value="Ptyr_pPase_sf"/>
</dbReference>
<keyword evidence="5" id="KW-1185">Reference proteome</keyword>
<evidence type="ECO:0000256" key="1">
    <source>
        <dbReference type="ARBA" id="ARBA00022849"/>
    </source>
</evidence>
<dbReference type="Pfam" id="PF12840">
    <property type="entry name" value="HTH_20"/>
    <property type="match status" value="1"/>
</dbReference>
<dbReference type="RefSeq" id="WP_283716411.1">
    <property type="nucleotide sequence ID" value="NZ_JASJND010000006.1"/>
</dbReference>
<proteinExistence type="predicted"/>
<dbReference type="SMART" id="SM00418">
    <property type="entry name" value="HTH_ARSR"/>
    <property type="match status" value="1"/>
</dbReference>